<evidence type="ECO:0000313" key="1">
    <source>
        <dbReference type="EMBL" id="AMY10543.1"/>
    </source>
</evidence>
<sequence length="278" mass="30142">MSFRPDFPYRLAAIDIDDTLVGPDKQISPQNRAAIDRLQAAGCRVVLASGREHHSMAIYQKRLGLDDFVVANQGALVVHPASGRQLWRRPVEPELAARLLARGRAEGFDVLLATDEGFVASPTSPWVVHDYAQRDGTLRVHARDLDDEVIRAPLKVLWYGQTAEVHAFNRVMTDELAETAEVVVTTAHLLEFNAPDATKAAGVAAVAGHYGIPRAEVVAFGDSHNDVSMLRWAGLGVAMPHALPEAQAAADFIAPDADPEYALAVVIDLLLAGDHVQR</sequence>
<dbReference type="EMBL" id="CP015136">
    <property type="protein sequence ID" value="AMY10543.1"/>
    <property type="molecule type" value="Genomic_DNA"/>
</dbReference>
<dbReference type="RefSeq" id="WP_110172172.1">
    <property type="nucleotide sequence ID" value="NZ_CP015136.1"/>
</dbReference>
<reference evidence="2" key="2">
    <citation type="submission" date="2016-04" db="EMBL/GenBank/DDBJ databases">
        <title>First Complete Genome Sequence of a Subdivision 6 Acidobacterium.</title>
        <authorList>
            <person name="Huang S."/>
            <person name="Vieira S."/>
            <person name="Bunk B."/>
            <person name="Riedel T."/>
            <person name="Sproeer C."/>
            <person name="Overmann J."/>
        </authorList>
    </citation>
    <scope>NUCLEOTIDE SEQUENCE [LARGE SCALE GENOMIC DNA]</scope>
    <source>
        <strain evidence="2">DSM 100886 HEG_-6_39</strain>
    </source>
</reference>
<accession>A0A143PQW2</accession>
<dbReference type="InterPro" id="IPR000150">
    <property type="entry name" value="Cof"/>
</dbReference>
<dbReference type="InterPro" id="IPR023214">
    <property type="entry name" value="HAD_sf"/>
</dbReference>
<protein>
    <submittedName>
        <fullName evidence="1">Sugar phosphatase YidA</fullName>
        <ecNumber evidence="1">3.1.3.23</ecNumber>
    </submittedName>
</protein>
<dbReference type="Gene3D" id="3.40.50.1000">
    <property type="entry name" value="HAD superfamily/HAD-like"/>
    <property type="match status" value="1"/>
</dbReference>
<keyword evidence="2" id="KW-1185">Reference proteome</keyword>
<dbReference type="SFLD" id="SFLDG01140">
    <property type="entry name" value="C2.B:_Phosphomannomutase_and_P"/>
    <property type="match status" value="1"/>
</dbReference>
<dbReference type="EC" id="3.1.3.23" evidence="1"/>
<dbReference type="GO" id="GO:0000287">
    <property type="term" value="F:magnesium ion binding"/>
    <property type="evidence" value="ECO:0007669"/>
    <property type="project" value="TreeGrafter"/>
</dbReference>
<proteinExistence type="predicted"/>
<dbReference type="NCBIfam" id="TIGR00099">
    <property type="entry name" value="Cof-subfamily"/>
    <property type="match status" value="1"/>
</dbReference>
<dbReference type="Pfam" id="PF08282">
    <property type="entry name" value="Hydrolase_3"/>
    <property type="match status" value="1"/>
</dbReference>
<keyword evidence="1" id="KW-0378">Hydrolase</keyword>
<dbReference type="PANTHER" id="PTHR10000">
    <property type="entry name" value="PHOSPHOSERINE PHOSPHATASE"/>
    <property type="match status" value="1"/>
</dbReference>
<gene>
    <name evidence="1" type="primary">yidA_1</name>
    <name evidence="1" type="ORF">LuPra_03779</name>
</gene>
<dbReference type="GO" id="GO:0005829">
    <property type="term" value="C:cytosol"/>
    <property type="evidence" value="ECO:0007669"/>
    <property type="project" value="TreeGrafter"/>
</dbReference>
<dbReference type="InterPro" id="IPR006379">
    <property type="entry name" value="HAD-SF_hydro_IIB"/>
</dbReference>
<dbReference type="KEGG" id="abac:LuPra_03779"/>
<evidence type="ECO:0000313" key="2">
    <source>
        <dbReference type="Proteomes" id="UP000076079"/>
    </source>
</evidence>
<dbReference type="PROSITE" id="PS01229">
    <property type="entry name" value="COF_2"/>
    <property type="match status" value="1"/>
</dbReference>
<dbReference type="SUPFAM" id="SSF56784">
    <property type="entry name" value="HAD-like"/>
    <property type="match status" value="1"/>
</dbReference>
<dbReference type="STRING" id="1855912.LuPra_03779"/>
<dbReference type="AlphaFoldDB" id="A0A143PQW2"/>
<dbReference type="GO" id="GO:0050308">
    <property type="term" value="F:sugar-phosphatase activity"/>
    <property type="evidence" value="ECO:0007669"/>
    <property type="project" value="UniProtKB-EC"/>
</dbReference>
<dbReference type="Proteomes" id="UP000076079">
    <property type="component" value="Chromosome"/>
</dbReference>
<dbReference type="OrthoDB" id="9781413at2"/>
<dbReference type="NCBIfam" id="TIGR01484">
    <property type="entry name" value="HAD-SF-IIB"/>
    <property type="match status" value="1"/>
</dbReference>
<reference evidence="1 2" key="1">
    <citation type="journal article" date="2016" name="Genome Announc.">
        <title>First Complete Genome Sequence of a Subdivision 6 Acidobacterium Strain.</title>
        <authorList>
            <person name="Huang S."/>
            <person name="Vieira S."/>
            <person name="Bunk B."/>
            <person name="Riedel T."/>
            <person name="Sproer C."/>
            <person name="Overmann J."/>
        </authorList>
    </citation>
    <scope>NUCLEOTIDE SEQUENCE [LARGE SCALE GENOMIC DNA]</scope>
    <source>
        <strain evidence="2">DSM 100886 HEG_-6_39</strain>
    </source>
</reference>
<dbReference type="PANTHER" id="PTHR10000:SF8">
    <property type="entry name" value="HAD SUPERFAMILY HYDROLASE-LIKE, TYPE 3"/>
    <property type="match status" value="1"/>
</dbReference>
<dbReference type="SFLD" id="SFLDS00003">
    <property type="entry name" value="Haloacid_Dehalogenase"/>
    <property type="match status" value="1"/>
</dbReference>
<name>A0A143PQW2_LUTPR</name>
<organism evidence="1 2">
    <name type="scientific">Luteitalea pratensis</name>
    <dbReference type="NCBI Taxonomy" id="1855912"/>
    <lineage>
        <taxon>Bacteria</taxon>
        <taxon>Pseudomonadati</taxon>
        <taxon>Acidobacteriota</taxon>
        <taxon>Vicinamibacteria</taxon>
        <taxon>Vicinamibacterales</taxon>
        <taxon>Vicinamibacteraceae</taxon>
        <taxon>Luteitalea</taxon>
    </lineage>
</organism>
<dbReference type="InterPro" id="IPR036412">
    <property type="entry name" value="HAD-like_sf"/>
</dbReference>
<dbReference type="Gene3D" id="3.30.1240.10">
    <property type="match status" value="1"/>
</dbReference>